<evidence type="ECO:0000256" key="4">
    <source>
        <dbReference type="ARBA" id="ARBA00023014"/>
    </source>
</evidence>
<dbReference type="Proteomes" id="UP001500392">
    <property type="component" value="Unassembled WGS sequence"/>
</dbReference>
<dbReference type="SUPFAM" id="SSF50022">
    <property type="entry name" value="ISP domain"/>
    <property type="match status" value="1"/>
</dbReference>
<protein>
    <submittedName>
        <fullName evidence="8">MocE family 2Fe-2S type ferredoxin</fullName>
    </submittedName>
</protein>
<dbReference type="PANTHER" id="PTHR21496">
    <property type="entry name" value="FERREDOXIN-RELATED"/>
    <property type="match status" value="1"/>
</dbReference>
<dbReference type="PANTHER" id="PTHR21496:SF0">
    <property type="entry name" value="RIESKE DOMAIN-CONTAINING PROTEIN"/>
    <property type="match status" value="1"/>
</dbReference>
<dbReference type="PROSITE" id="PS51296">
    <property type="entry name" value="RIESKE"/>
    <property type="match status" value="1"/>
</dbReference>
<evidence type="ECO:0000256" key="1">
    <source>
        <dbReference type="ARBA" id="ARBA00022714"/>
    </source>
</evidence>
<keyword evidence="2" id="KW-0479">Metal-binding</keyword>
<comment type="similarity">
    <text evidence="6">Belongs to the bacterial ring-hydroxylating dioxygenase ferredoxin component family.</text>
</comment>
<comment type="caution">
    <text evidence="8">The sequence shown here is derived from an EMBL/GenBank/DDBJ whole genome shotgun (WGS) entry which is preliminary data.</text>
</comment>
<evidence type="ECO:0000256" key="2">
    <source>
        <dbReference type="ARBA" id="ARBA00022723"/>
    </source>
</evidence>
<dbReference type="InterPro" id="IPR036922">
    <property type="entry name" value="Rieske_2Fe-2S_sf"/>
</dbReference>
<comment type="cofactor">
    <cofactor evidence="5">
        <name>[2Fe-2S] cluster</name>
        <dbReference type="ChEBI" id="CHEBI:190135"/>
    </cofactor>
</comment>
<evidence type="ECO:0000313" key="8">
    <source>
        <dbReference type="EMBL" id="GAA4094306.1"/>
    </source>
</evidence>
<sequence>MTSYHNTFAASELENNSNKAISINGKNILICNSGGDFYAIDNLCTHQRAELEGGRIRNCFISCPLHGVRFNLETGKPMGQMTNIPLATYPIKVSETGIIQVEV</sequence>
<dbReference type="Gene3D" id="2.102.10.10">
    <property type="entry name" value="Rieske [2Fe-2S] iron-sulphur domain"/>
    <property type="match status" value="1"/>
</dbReference>
<accession>A0ABP7WQD6</accession>
<organism evidence="8 9">
    <name type="scientific">Zhongshania borealis</name>
    <dbReference type="NCBI Taxonomy" id="889488"/>
    <lineage>
        <taxon>Bacteria</taxon>
        <taxon>Pseudomonadati</taxon>
        <taxon>Pseudomonadota</taxon>
        <taxon>Gammaproteobacteria</taxon>
        <taxon>Cellvibrionales</taxon>
        <taxon>Spongiibacteraceae</taxon>
        <taxon>Zhongshania</taxon>
    </lineage>
</organism>
<keyword evidence="1" id="KW-0001">2Fe-2S</keyword>
<name>A0ABP7WQD6_9GAMM</name>
<keyword evidence="4" id="KW-0411">Iron-sulfur</keyword>
<evidence type="ECO:0000256" key="6">
    <source>
        <dbReference type="ARBA" id="ARBA00038001"/>
    </source>
</evidence>
<evidence type="ECO:0000259" key="7">
    <source>
        <dbReference type="PROSITE" id="PS51296"/>
    </source>
</evidence>
<feature type="domain" description="Rieske" evidence="7">
    <location>
        <begin position="5"/>
        <end position="100"/>
    </location>
</feature>
<evidence type="ECO:0000256" key="3">
    <source>
        <dbReference type="ARBA" id="ARBA00023004"/>
    </source>
</evidence>
<keyword evidence="9" id="KW-1185">Reference proteome</keyword>
<reference evidence="9" key="1">
    <citation type="journal article" date="2019" name="Int. J. Syst. Evol. Microbiol.">
        <title>The Global Catalogue of Microorganisms (GCM) 10K type strain sequencing project: providing services to taxonomists for standard genome sequencing and annotation.</title>
        <authorList>
            <consortium name="The Broad Institute Genomics Platform"/>
            <consortium name="The Broad Institute Genome Sequencing Center for Infectious Disease"/>
            <person name="Wu L."/>
            <person name="Ma J."/>
        </authorList>
    </citation>
    <scope>NUCLEOTIDE SEQUENCE [LARGE SCALE GENOMIC DNA]</scope>
    <source>
        <strain evidence="9">JCM 17304</strain>
    </source>
</reference>
<keyword evidence="3" id="KW-0408">Iron</keyword>
<evidence type="ECO:0000256" key="5">
    <source>
        <dbReference type="ARBA" id="ARBA00034078"/>
    </source>
</evidence>
<dbReference type="RefSeq" id="WP_344934841.1">
    <property type="nucleotide sequence ID" value="NZ_BAABDM010000002.1"/>
</dbReference>
<proteinExistence type="inferred from homology"/>
<dbReference type="EMBL" id="BAABDM010000002">
    <property type="protein sequence ID" value="GAA4094306.1"/>
    <property type="molecule type" value="Genomic_DNA"/>
</dbReference>
<gene>
    <name evidence="8" type="ORF">GCM10022414_17860</name>
</gene>
<dbReference type="Pfam" id="PF00355">
    <property type="entry name" value="Rieske"/>
    <property type="match status" value="1"/>
</dbReference>
<dbReference type="InterPro" id="IPR017941">
    <property type="entry name" value="Rieske_2Fe-2S"/>
</dbReference>
<evidence type="ECO:0000313" key="9">
    <source>
        <dbReference type="Proteomes" id="UP001500392"/>
    </source>
</evidence>